<feature type="domain" description="Terminase ATPase subunit N-terminal" evidence="1">
    <location>
        <begin position="35"/>
        <end position="84"/>
    </location>
</feature>
<dbReference type="InterPro" id="IPR009057">
    <property type="entry name" value="Homeodomain-like_sf"/>
</dbReference>
<dbReference type="NCBIfam" id="NF033545">
    <property type="entry name" value="transpos_IS630"/>
    <property type="match status" value="1"/>
</dbReference>
<reference evidence="4 5" key="1">
    <citation type="submission" date="2018-01" db="EMBL/GenBank/DDBJ databases">
        <title>Genome Sequencing and Assembly of Anaerobacter polyendosporus strain CT4.</title>
        <authorList>
            <person name="Tachaapaikoon C."/>
            <person name="Sutheeworapong S."/>
            <person name="Jenjaroenpun P."/>
            <person name="Wongsurawat T."/>
            <person name="Nookeaw I."/>
            <person name="Cheawchanlertfa P."/>
            <person name="Kosugi A."/>
            <person name="Cheevadhanarak S."/>
            <person name="Ratanakhanokchai K."/>
        </authorList>
    </citation>
    <scope>NUCLEOTIDE SEQUENCE [LARGE SCALE GENOMIC DNA]</scope>
    <source>
        <strain evidence="4 5">CT4</strain>
    </source>
</reference>
<dbReference type="RefSeq" id="WP_128215997.1">
    <property type="nucleotide sequence ID" value="NZ_CP025746.1"/>
</dbReference>
<evidence type="ECO:0000313" key="5">
    <source>
        <dbReference type="Proteomes" id="UP000286268"/>
    </source>
</evidence>
<dbReference type="PANTHER" id="PTHR46564">
    <property type="entry name" value="TRANSPOSASE"/>
    <property type="match status" value="1"/>
</dbReference>
<dbReference type="Gene3D" id="3.30.420.10">
    <property type="entry name" value="Ribonuclease H-like superfamily/Ribonuclease H"/>
    <property type="match status" value="1"/>
</dbReference>
<dbReference type="PANTHER" id="PTHR46564:SF1">
    <property type="entry name" value="TRANSPOSASE"/>
    <property type="match status" value="1"/>
</dbReference>
<dbReference type="KEGG" id="cmah:C1I91_13925"/>
<dbReference type="GO" id="GO:0003676">
    <property type="term" value="F:nucleic acid binding"/>
    <property type="evidence" value="ECO:0007669"/>
    <property type="project" value="InterPro"/>
</dbReference>
<feature type="domain" description="Winged helix-turn helix" evidence="3">
    <location>
        <begin position="112"/>
        <end position="165"/>
    </location>
</feature>
<dbReference type="Pfam" id="PF06056">
    <property type="entry name" value="Terminase_5"/>
    <property type="match status" value="1"/>
</dbReference>
<dbReference type="InterPro" id="IPR038717">
    <property type="entry name" value="Tc1-like_DDE_dom"/>
</dbReference>
<dbReference type="AlphaFoldDB" id="A0A3R5TK26"/>
<keyword evidence="5" id="KW-1185">Reference proteome</keyword>
<gene>
    <name evidence="4" type="ORF">C1I91_13925</name>
</gene>
<accession>A0A3R5TK26</accession>
<feature type="domain" description="Tc1-like transposase DDE" evidence="2">
    <location>
        <begin position="181"/>
        <end position="323"/>
    </location>
</feature>
<dbReference type="Proteomes" id="UP000286268">
    <property type="component" value="Chromosome"/>
</dbReference>
<organism evidence="4 5">
    <name type="scientific">Clostridium manihotivorum</name>
    <dbReference type="NCBI Taxonomy" id="2320868"/>
    <lineage>
        <taxon>Bacteria</taxon>
        <taxon>Bacillati</taxon>
        <taxon>Bacillota</taxon>
        <taxon>Clostridia</taxon>
        <taxon>Eubacteriales</taxon>
        <taxon>Clostridiaceae</taxon>
        <taxon>Clostridium</taxon>
    </lineage>
</organism>
<dbReference type="SUPFAM" id="SSF46689">
    <property type="entry name" value="Homeodomain-like"/>
    <property type="match status" value="1"/>
</dbReference>
<protein>
    <submittedName>
        <fullName evidence="4">IS630 family transposase</fullName>
    </submittedName>
</protein>
<evidence type="ECO:0000313" key="4">
    <source>
        <dbReference type="EMBL" id="QAA35303.1"/>
    </source>
</evidence>
<dbReference type="InterPro" id="IPR010332">
    <property type="entry name" value="ATPase_terminase-su_N"/>
</dbReference>
<dbReference type="OrthoDB" id="2854648at2"/>
<evidence type="ECO:0000259" key="1">
    <source>
        <dbReference type="Pfam" id="PF06056"/>
    </source>
</evidence>
<dbReference type="InterPro" id="IPR012337">
    <property type="entry name" value="RNaseH-like_sf"/>
</dbReference>
<dbReference type="InterPro" id="IPR036397">
    <property type="entry name" value="RNaseH_sf"/>
</dbReference>
<name>A0A3R5TK26_9CLOT</name>
<dbReference type="EMBL" id="CP025746">
    <property type="protein sequence ID" value="QAA35303.1"/>
    <property type="molecule type" value="Genomic_DNA"/>
</dbReference>
<dbReference type="Pfam" id="PF13358">
    <property type="entry name" value="DDE_3"/>
    <property type="match status" value="1"/>
</dbReference>
<evidence type="ECO:0000259" key="2">
    <source>
        <dbReference type="Pfam" id="PF13358"/>
    </source>
</evidence>
<sequence>MKNTVEYNNKAILELQAAMKKTKNIRMYKRYSVVLKHFQGFQNKVIAEMEGLEEHAVGSYIKKYKVNGLEGLAMKKPSGAPRKLSPEQEQELIYVITNNTPDEVGFEAIKNWTIKLICQWVMLNFKIIIKHSSMAVILHRLNLSYTRPTYVLKKADKEKQEVFKTDFETLKKTLDGLVDTILFQDESMIRDYQAIQKTWFVKGQQRKIPTYGKNAGVKLIGILDYETGHVYYEEHDKYDAVVFLEFLKKVLSQYPKGKIVIVLDNARIHHAKLIQPFLEEMKDRLELMFLPPYSPELNLIEGLWGWLKSSVVNNVFFKSVNRVKDSIQNFIRTINKVPTATIDRLCVRM</sequence>
<proteinExistence type="predicted"/>
<dbReference type="Pfam" id="PF13592">
    <property type="entry name" value="HTH_33"/>
    <property type="match status" value="1"/>
</dbReference>
<evidence type="ECO:0000259" key="3">
    <source>
        <dbReference type="Pfam" id="PF13592"/>
    </source>
</evidence>
<dbReference type="InterPro" id="IPR025959">
    <property type="entry name" value="Winged_HTH_dom"/>
</dbReference>
<dbReference type="InterPro" id="IPR047655">
    <property type="entry name" value="Transpos_IS630-like"/>
</dbReference>
<dbReference type="SUPFAM" id="SSF53098">
    <property type="entry name" value="Ribonuclease H-like"/>
    <property type="match status" value="1"/>
</dbReference>